<dbReference type="AlphaFoldDB" id="A0AA40T1E6"/>
<dbReference type="RefSeq" id="WP_191760001.1">
    <property type="nucleotide sequence ID" value="NZ_VJXY01000031.1"/>
</dbReference>
<evidence type="ECO:0000313" key="4">
    <source>
        <dbReference type="Proteomes" id="UP001165986"/>
    </source>
</evidence>
<feature type="transmembrane region" description="Helical" evidence="1">
    <location>
        <begin position="20"/>
        <end position="50"/>
    </location>
</feature>
<reference evidence="3" key="1">
    <citation type="submission" date="2019-07" db="EMBL/GenBank/DDBJ databases">
        <title>Toxilogical consequences of a new and cryptic species of cyanobacteria (Komarekiella delphini-convector) recovered from the epidermis of a bottlenose dolphin and 1500 ft. in the air.</title>
        <authorList>
            <person name="Brown A.O."/>
            <person name="Dvorak P."/>
            <person name="Villanueva C.D."/>
            <person name="Foss A.J."/>
            <person name="Garvey A.D."/>
            <person name="Gibson Q.A."/>
            <person name="Johansen J.R."/>
            <person name="Casamatta D.A."/>
        </authorList>
    </citation>
    <scope>NUCLEOTIDE SEQUENCE</scope>
    <source>
        <strain evidence="3">SJRDD-AB1</strain>
    </source>
</reference>
<evidence type="ECO:0000256" key="1">
    <source>
        <dbReference type="SAM" id="Phobius"/>
    </source>
</evidence>
<protein>
    <submittedName>
        <fullName evidence="3">YdcF family protein</fullName>
    </submittedName>
</protein>
<dbReference type="EMBL" id="VJXY01000031">
    <property type="protein sequence ID" value="MBD6618802.1"/>
    <property type="molecule type" value="Genomic_DNA"/>
</dbReference>
<proteinExistence type="predicted"/>
<evidence type="ECO:0000313" key="3">
    <source>
        <dbReference type="EMBL" id="MBD6618802.1"/>
    </source>
</evidence>
<dbReference type="Proteomes" id="UP001165986">
    <property type="component" value="Unassembled WGS sequence"/>
</dbReference>
<comment type="caution">
    <text evidence="3">The sequence shown here is derived from an EMBL/GenBank/DDBJ whole genome shotgun (WGS) entry which is preliminary data.</text>
</comment>
<keyword evidence="1" id="KW-1133">Transmembrane helix</keyword>
<dbReference type="InterPro" id="IPR003848">
    <property type="entry name" value="DUF218"/>
</dbReference>
<keyword evidence="4" id="KW-1185">Reference proteome</keyword>
<gene>
    <name evidence="3" type="ORF">FNW02_23995</name>
</gene>
<name>A0AA40T1E6_9NOST</name>
<keyword evidence="1" id="KW-0812">Transmembrane</keyword>
<sequence length="240" mass="27769">MKRKFTIKSSIPGRGKFGKLWQLLQQIVCGLCLILGCWLICTTITLFFAASRPVDAFFVLGGSIRREIYVAQQTRQYPQTPILISHGSPDPCLWLIFQREAVSLQKVWLEKCANSTFENFYYGIPILRHWRVHNIRLITSQTHLPRAKWMAQILLGAHGIWVDFDIVREQGIPGNREFWQKTLLDLTRSLFWAIFSQTIQPQCTAVTRLTQVDMPAWQHQGFKCERQGEVDKMKAGSMNN</sequence>
<evidence type="ECO:0000259" key="2">
    <source>
        <dbReference type="Pfam" id="PF02698"/>
    </source>
</evidence>
<accession>A0AA40T1E6</accession>
<dbReference type="CDD" id="cd06259">
    <property type="entry name" value="YdcF-like"/>
    <property type="match status" value="1"/>
</dbReference>
<feature type="domain" description="DUF218" evidence="2">
    <location>
        <begin position="55"/>
        <end position="154"/>
    </location>
</feature>
<keyword evidence="1" id="KW-0472">Membrane</keyword>
<organism evidence="3 4">
    <name type="scientific">Komarekiella delphini-convector SJRDD-AB1</name>
    <dbReference type="NCBI Taxonomy" id="2593771"/>
    <lineage>
        <taxon>Bacteria</taxon>
        <taxon>Bacillati</taxon>
        <taxon>Cyanobacteriota</taxon>
        <taxon>Cyanophyceae</taxon>
        <taxon>Nostocales</taxon>
        <taxon>Nostocaceae</taxon>
        <taxon>Komarekiella</taxon>
        <taxon>Komarekiella delphini-convector</taxon>
    </lineage>
</organism>
<dbReference type="Pfam" id="PF02698">
    <property type="entry name" value="DUF218"/>
    <property type="match status" value="1"/>
</dbReference>